<reference evidence="3 4" key="1">
    <citation type="submission" date="2015-07" db="EMBL/GenBank/DDBJ databases">
        <authorList>
            <person name="Cajimat M.N.B."/>
            <person name="Milazzo M.L."/>
            <person name="Fulhorst C.F."/>
        </authorList>
    </citation>
    <scope>NUCLEOTIDE SEQUENCE [LARGE SCALE GENOMIC DNA]</scope>
    <source>
        <strain evidence="3">Single colony</strain>
    </source>
</reference>
<dbReference type="STRING" id="5286.A0A0K3CF27"/>
<feature type="region of interest" description="Disordered" evidence="1">
    <location>
        <begin position="157"/>
        <end position="457"/>
    </location>
</feature>
<dbReference type="InterPro" id="IPR046341">
    <property type="entry name" value="SET_dom_sf"/>
</dbReference>
<evidence type="ECO:0000259" key="2">
    <source>
        <dbReference type="PROSITE" id="PS50280"/>
    </source>
</evidence>
<dbReference type="GO" id="GO:0003690">
    <property type="term" value="F:double-stranded DNA binding"/>
    <property type="evidence" value="ECO:0007669"/>
    <property type="project" value="TreeGrafter"/>
</dbReference>
<evidence type="ECO:0000313" key="3">
    <source>
        <dbReference type="EMBL" id="CTR07187.1"/>
    </source>
</evidence>
<feature type="compositionally biased region" description="Polar residues" evidence="1">
    <location>
        <begin position="117"/>
        <end position="126"/>
    </location>
</feature>
<dbReference type="GO" id="GO:0042054">
    <property type="term" value="F:histone methyltransferase activity"/>
    <property type="evidence" value="ECO:0007669"/>
    <property type="project" value="TreeGrafter"/>
</dbReference>
<feature type="region of interest" description="Disordered" evidence="1">
    <location>
        <begin position="1"/>
        <end position="145"/>
    </location>
</feature>
<dbReference type="InterPro" id="IPR051357">
    <property type="entry name" value="H3K9_HMTase_SUVAR3-9"/>
</dbReference>
<dbReference type="Proteomes" id="UP000199069">
    <property type="component" value="Unassembled WGS sequence"/>
</dbReference>
<proteinExistence type="predicted"/>
<feature type="compositionally biased region" description="Low complexity" evidence="1">
    <location>
        <begin position="352"/>
        <end position="362"/>
    </location>
</feature>
<evidence type="ECO:0000256" key="1">
    <source>
        <dbReference type="SAM" id="MobiDB-lite"/>
    </source>
</evidence>
<feature type="compositionally biased region" description="Low complexity" evidence="1">
    <location>
        <begin position="256"/>
        <end position="272"/>
    </location>
</feature>
<sequence>MRKALGLSSPNGTSLNGRSPPLTANNLPSSVSPTRTAAPSTSQIVKPKPIHPAPPPAAGASRDNHPASRQEPERPEQRTTASSSSAAPATSSAARNDARQANDDQLPLNGRPDLENRQSATASQVGASEAPARAKDAGDDSDIEILSEVPAIAAVGNTAPAPQGFAGSVSSRSPTPQRAAEPENSRSPTPVPRHQRNLRFAGSSSPEAGEVGDQLEVQAGLLADEEDNEDDEDERDEVPLRRTYSRVVPDSDEEGAGPSAPALGRPPAAPRSNVSLNGNAKAGSAVKAPRRTHQVARAMSGGFTARKSTTLSRPQSILPARVQADEDHLQGLPGSATVKTAPVDESVDGSSPAAQPAPRPAANEQIRPAPPAARPGVAKKSTVMTRPPPAPPAPSKPASAPSSKRNAEGPPSDASDAANRAKRPRRAAAAAADAAKEKSAQKARKTPRQRAETTAASPVAQVLGSIAIAGDDAEKPTTETLQVTNRADLEMRVEEFVRRQQVEQPWNRVIAGPSYDRLDEFSTDIQDAVNRRERRSAELHPDELPVRVQYKEIFEQMILEANSKEYPPTAPGTRPKIRVCGPADAPPEAWSSPPFEFIYTNRECNLQCGCGPECINRVVGQRKGISVDIFWTGIAGWGVRLSKDYEGDLVNGSHLSSRVRRGAPLAIYAVGEEIKARAPRAVAKKLAIAAPEASHKTTSPGKTKIKGKSVDDVPPVNADLPFDNEGFSSFYSIDAYNYGNWTRFANHVCEGFNVVPRPVYVDEGDVTRPLWVYFASRDILPGEEINISYFGESEPNPQDYGMTDAEWISAANKQRAEAPAAHRCYCNKRLCRGRMFHVAGEMFWEKREAGN</sequence>
<name>A0A0K3CF27_RHOTO</name>
<dbReference type="PANTHER" id="PTHR45660">
    <property type="entry name" value="HISTONE-LYSINE N-METHYLTRANSFERASE SETMAR"/>
    <property type="match status" value="1"/>
</dbReference>
<dbReference type="AlphaFoldDB" id="A0A0K3CF27"/>
<gene>
    <name evidence="3" type="primary">FGENESH: predicted gene_5.593</name>
    <name evidence="3" type="ORF">BN2166_0030480</name>
</gene>
<feature type="compositionally biased region" description="Acidic residues" evidence="1">
    <location>
        <begin position="223"/>
        <end position="236"/>
    </location>
</feature>
<feature type="compositionally biased region" description="Pro residues" evidence="1">
    <location>
        <begin position="386"/>
        <end position="395"/>
    </location>
</feature>
<organism evidence="3 4">
    <name type="scientific">Rhodotorula toruloides</name>
    <name type="common">Yeast</name>
    <name type="synonym">Rhodosporidium toruloides</name>
    <dbReference type="NCBI Taxonomy" id="5286"/>
    <lineage>
        <taxon>Eukaryota</taxon>
        <taxon>Fungi</taxon>
        <taxon>Dikarya</taxon>
        <taxon>Basidiomycota</taxon>
        <taxon>Pucciniomycotina</taxon>
        <taxon>Microbotryomycetes</taxon>
        <taxon>Sporidiobolales</taxon>
        <taxon>Sporidiobolaceae</taxon>
        <taxon>Rhodotorula</taxon>
    </lineage>
</organism>
<dbReference type="InterPro" id="IPR001214">
    <property type="entry name" value="SET_dom"/>
</dbReference>
<dbReference type="OMA" id="NDARQAN"/>
<accession>A0A0K3CF27</accession>
<evidence type="ECO:0000313" key="4">
    <source>
        <dbReference type="Proteomes" id="UP000199069"/>
    </source>
</evidence>
<feature type="compositionally biased region" description="Basic and acidic residues" evidence="1">
    <location>
        <begin position="62"/>
        <end position="77"/>
    </location>
</feature>
<dbReference type="SUPFAM" id="SSF82199">
    <property type="entry name" value="SET domain"/>
    <property type="match status" value="1"/>
</dbReference>
<dbReference type="Pfam" id="PF00856">
    <property type="entry name" value="SET"/>
    <property type="match status" value="1"/>
</dbReference>
<dbReference type="PROSITE" id="PS50280">
    <property type="entry name" value="SET"/>
    <property type="match status" value="1"/>
</dbReference>
<feature type="compositionally biased region" description="Polar residues" evidence="1">
    <location>
        <begin position="306"/>
        <end position="315"/>
    </location>
</feature>
<feature type="compositionally biased region" description="Polar residues" evidence="1">
    <location>
        <begin position="8"/>
        <end position="44"/>
    </location>
</feature>
<feature type="domain" description="SET" evidence="2">
    <location>
        <begin position="625"/>
        <end position="790"/>
    </location>
</feature>
<protein>
    <submittedName>
        <fullName evidence="3">FGENESH: predicted gene_5.593 protein</fullName>
    </submittedName>
</protein>
<dbReference type="Gene3D" id="2.170.270.10">
    <property type="entry name" value="SET domain"/>
    <property type="match status" value="1"/>
</dbReference>
<dbReference type="EMBL" id="CWKI01000005">
    <property type="protein sequence ID" value="CTR07187.1"/>
    <property type="molecule type" value="Genomic_DNA"/>
</dbReference>
<feature type="compositionally biased region" description="Low complexity" evidence="1">
    <location>
        <begin position="79"/>
        <end position="95"/>
    </location>
</feature>
<dbReference type="PANTHER" id="PTHR45660:SF13">
    <property type="entry name" value="HISTONE-LYSINE N-METHYLTRANSFERASE SETMAR"/>
    <property type="match status" value="1"/>
</dbReference>
<dbReference type="SMART" id="SM00317">
    <property type="entry name" value="SET"/>
    <property type="match status" value="1"/>
</dbReference>
<keyword evidence="4" id="KW-1185">Reference proteome</keyword>